<gene>
    <name evidence="2" type="ORF">RSOLAG22IIIB_11648</name>
</gene>
<protein>
    <submittedName>
        <fullName evidence="2">Uncharacterized protein</fullName>
    </submittedName>
</protein>
<dbReference type="InterPro" id="IPR039340">
    <property type="entry name" value="Tfc4/TFIIIC-102/Sfc4"/>
</dbReference>
<dbReference type="SUPFAM" id="SSF48452">
    <property type="entry name" value="TPR-like"/>
    <property type="match status" value="1"/>
</dbReference>
<name>A0A0K6G9M4_9AGAM</name>
<dbReference type="PANTHER" id="PTHR23082:SF0">
    <property type="entry name" value="GENERAL TRANSCRIPTION FACTOR 3C POLYPEPTIDE 3"/>
    <property type="match status" value="1"/>
</dbReference>
<sequence>MALIHQQITTQSEPLPPILCPPKAKEVIPRLNLFTSSVDTWLDHGAPDRLRLEGIRFKDFERILQDLHSRGLKLRYDWDHESRTAVLRMPTEYHELVGSFLGLEVTHLINLFLKHLSICGDSYVVPLGSPHLRIGEGRTAVAPDQCFFLMQRNAHGRRVRVDKAPRIVVETSGSESRRHVMAKAMWCLHEMPGLHAVIVCDMKNVPPGTIQDAESHPKRAKPFKAEIAVWTRGPFDVDQLLDPCYHREELGEHKLGGAACISGFEQNPVGTSSSLKKSEFNPRARAYFRNDPKDSNRQQYIFRRSEKWIVVHDESIPTVPGQQEPMLLLNAYDVLRPCARFPDSYISNQTIEIPLGGLRDTLISLLEESRGPSGQGSAPPAGSSTHGLDPSQDSRTKQGQPQSTMAPLTNSTPLSSPRPSSKSTIKYGLYAEASRLVVPSTHSMTKSLIKLSPRLWDEMSGSKPPPDDDIEGSEYLKEQDEALMGDETHPTIIQASSVSKVEEVNGTVELQIIEISKIQLGNSAFGKVLGFNIADYDPGNFDLQDKLRQASGVGDCEGNGAPEVQLSQEVNHFSGQAHSACASGDRDMAMKLLQHVITIKPGVANAWGTLALCYEVVGDSLRAVKLRITAAHLEGDSEQRVELGQKLRSMEQAVQCYRDAARLGKTNPDIL</sequence>
<dbReference type="Proteomes" id="UP000044841">
    <property type="component" value="Unassembled WGS sequence"/>
</dbReference>
<dbReference type="GO" id="GO:0000127">
    <property type="term" value="C:transcription factor TFIIIC complex"/>
    <property type="evidence" value="ECO:0007669"/>
    <property type="project" value="TreeGrafter"/>
</dbReference>
<organism evidence="2 3">
    <name type="scientific">Rhizoctonia solani</name>
    <dbReference type="NCBI Taxonomy" id="456999"/>
    <lineage>
        <taxon>Eukaryota</taxon>
        <taxon>Fungi</taxon>
        <taxon>Dikarya</taxon>
        <taxon>Basidiomycota</taxon>
        <taxon>Agaricomycotina</taxon>
        <taxon>Agaricomycetes</taxon>
        <taxon>Cantharellales</taxon>
        <taxon>Ceratobasidiaceae</taxon>
        <taxon>Rhizoctonia</taxon>
    </lineage>
</organism>
<evidence type="ECO:0000313" key="2">
    <source>
        <dbReference type="EMBL" id="CUA75317.1"/>
    </source>
</evidence>
<keyword evidence="3" id="KW-1185">Reference proteome</keyword>
<proteinExistence type="predicted"/>
<reference evidence="2 3" key="1">
    <citation type="submission" date="2015-07" db="EMBL/GenBank/DDBJ databases">
        <authorList>
            <person name="Noorani M."/>
        </authorList>
    </citation>
    <scope>NUCLEOTIDE SEQUENCE [LARGE SCALE GENOMIC DNA]</scope>
    <source>
        <strain evidence="2">BBA 69670</strain>
    </source>
</reference>
<feature type="compositionally biased region" description="Polar residues" evidence="1">
    <location>
        <begin position="391"/>
        <end position="422"/>
    </location>
</feature>
<dbReference type="AlphaFoldDB" id="A0A0K6G9M4"/>
<dbReference type="GO" id="GO:0006383">
    <property type="term" value="P:transcription by RNA polymerase III"/>
    <property type="evidence" value="ECO:0007669"/>
    <property type="project" value="InterPro"/>
</dbReference>
<evidence type="ECO:0000256" key="1">
    <source>
        <dbReference type="SAM" id="MobiDB-lite"/>
    </source>
</evidence>
<dbReference type="InterPro" id="IPR011990">
    <property type="entry name" value="TPR-like_helical_dom_sf"/>
</dbReference>
<feature type="compositionally biased region" description="Low complexity" evidence="1">
    <location>
        <begin position="371"/>
        <end position="384"/>
    </location>
</feature>
<evidence type="ECO:0000313" key="3">
    <source>
        <dbReference type="Proteomes" id="UP000044841"/>
    </source>
</evidence>
<dbReference type="EMBL" id="CYGV01001530">
    <property type="protein sequence ID" value="CUA75317.1"/>
    <property type="molecule type" value="Genomic_DNA"/>
</dbReference>
<feature type="region of interest" description="Disordered" evidence="1">
    <location>
        <begin position="368"/>
        <end position="422"/>
    </location>
</feature>
<accession>A0A0K6G9M4</accession>
<dbReference type="Gene3D" id="1.25.40.10">
    <property type="entry name" value="Tetratricopeptide repeat domain"/>
    <property type="match status" value="1"/>
</dbReference>
<dbReference type="PANTHER" id="PTHR23082">
    <property type="entry name" value="TRANSCRIPTION INITIATION FACTOR IIIC TFIIIC , POLYPEPTIDE 3-RELATED"/>
    <property type="match status" value="1"/>
</dbReference>